<evidence type="ECO:0000313" key="2">
    <source>
        <dbReference type="EMBL" id="QHL87415.1"/>
    </source>
</evidence>
<keyword evidence="3" id="KW-1185">Reference proteome</keyword>
<proteinExistence type="predicted"/>
<dbReference type="InterPro" id="IPR027417">
    <property type="entry name" value="P-loop_NTPase"/>
</dbReference>
<evidence type="ECO:0000313" key="3">
    <source>
        <dbReference type="Proteomes" id="UP000464214"/>
    </source>
</evidence>
<evidence type="ECO:0008006" key="4">
    <source>
        <dbReference type="Google" id="ProtNLM"/>
    </source>
</evidence>
<dbReference type="Proteomes" id="UP000464214">
    <property type="component" value="Chromosome"/>
</dbReference>
<dbReference type="AlphaFoldDB" id="A0A6P1NZ73"/>
<feature type="compositionally biased region" description="Polar residues" evidence="1">
    <location>
        <begin position="519"/>
        <end position="528"/>
    </location>
</feature>
<gene>
    <name evidence="2" type="ORF">GU926_08190</name>
</gene>
<organism evidence="2 3">
    <name type="scientific">Nibribacter ruber</name>
    <dbReference type="NCBI Taxonomy" id="2698458"/>
    <lineage>
        <taxon>Bacteria</taxon>
        <taxon>Pseudomonadati</taxon>
        <taxon>Bacteroidota</taxon>
        <taxon>Cytophagia</taxon>
        <taxon>Cytophagales</taxon>
        <taxon>Hymenobacteraceae</taxon>
        <taxon>Nibribacter</taxon>
    </lineage>
</organism>
<sequence>MRKLKKTKMMSSPEPKSKKLDLNRVQLLFAVSKFAASICLWGRATGKSSIIAWLILLIIKTLPRSKWVILGSTFQQLLTVTLPSTIGSLARLGLYKDVHYFVGRRPPKTWKAIEPYEPPLKYDHCIYFWKEGVVFQMVSQDGGATSARGGNFDGSISDESLLINKDQYDREVLPTLRGNRRFFKNQRLHHGEFHFSSMPYDASHWLLKGGEHYIKAGYDFITLQNEMIDLQLKFIDNKDVEFRKKLWQDINRLSKELKFYPDPATGLLYSEANAFENLRNLGIKYLEQQRESLTEYVFLMEVLNQRPGKVEAGFYPTLSLKKHTYNQFENDAYLEGLNYQLDKLTTADSRMDGDCVSSQPLRLAVDWGAKISSLTVAQDLSPEYRFLKGFYVKHPKLISDLAEEFCDYYAYHLNKKIFFIPDKEHGDHRRADSKLSYNQQFMECLKKRGWTVTKVELGRMPRHQARYHLAHEMFSEKNPRLPKIRFNKVHCKDVLTALTMAPVREGRDGQIAKDKSSEGRASTPAQEATHYTDTVDLHLVSIDKHVIRRGGNFADLVVVTR</sequence>
<feature type="region of interest" description="Disordered" evidence="1">
    <location>
        <begin position="506"/>
        <end position="528"/>
    </location>
</feature>
<dbReference type="RefSeq" id="WP_160690792.1">
    <property type="nucleotide sequence ID" value="NZ_CP047897.1"/>
</dbReference>
<dbReference type="Gene3D" id="3.40.50.300">
    <property type="entry name" value="P-loop containing nucleotide triphosphate hydrolases"/>
    <property type="match status" value="1"/>
</dbReference>
<name>A0A6P1NZ73_9BACT</name>
<dbReference type="EMBL" id="CP047897">
    <property type="protein sequence ID" value="QHL87415.1"/>
    <property type="molecule type" value="Genomic_DNA"/>
</dbReference>
<evidence type="ECO:0000256" key="1">
    <source>
        <dbReference type="SAM" id="MobiDB-lite"/>
    </source>
</evidence>
<reference evidence="2 3" key="1">
    <citation type="submission" date="2020-01" db="EMBL/GenBank/DDBJ databases">
        <authorList>
            <person name="Kim M."/>
        </authorList>
    </citation>
    <scope>NUCLEOTIDE SEQUENCE [LARGE SCALE GENOMIC DNA]</scope>
    <source>
        <strain evidence="2 3">BT10</strain>
    </source>
</reference>
<dbReference type="KEGG" id="nib:GU926_08190"/>
<feature type="compositionally biased region" description="Basic and acidic residues" evidence="1">
    <location>
        <begin position="506"/>
        <end position="518"/>
    </location>
</feature>
<accession>A0A6P1NZ73</accession>
<protein>
    <recommendedName>
        <fullName evidence="4">Phage terminase large subunit N-terminal domain-containing protein</fullName>
    </recommendedName>
</protein>